<evidence type="ECO:0000313" key="2">
    <source>
        <dbReference type="Proteomes" id="UP001377337"/>
    </source>
</evidence>
<dbReference type="EMBL" id="CP147407">
    <property type="protein sequence ID" value="WXB97532.1"/>
    <property type="molecule type" value="Genomic_DNA"/>
</dbReference>
<name>A0ABZ2NJ53_9BACI</name>
<gene>
    <name evidence="1" type="ORF">WCV65_03230</name>
</gene>
<sequence length="65" mass="7135">MSDKVVIQAYAEGRKQGLSDKIVRQARAEGGKTGFVRQNSQTSACGRQKNVVFQTNLSDKNMISC</sequence>
<dbReference type="RefSeq" id="WP_338780015.1">
    <property type="nucleotide sequence ID" value="NZ_CP147407.1"/>
</dbReference>
<evidence type="ECO:0008006" key="3">
    <source>
        <dbReference type="Google" id="ProtNLM"/>
    </source>
</evidence>
<reference evidence="1 2" key="1">
    <citation type="submission" date="2024-02" db="EMBL/GenBank/DDBJ databases">
        <title>Seven novel Bacillus-like species.</title>
        <authorList>
            <person name="Liu G."/>
        </authorList>
    </citation>
    <scope>NUCLEOTIDE SEQUENCE [LARGE SCALE GENOMIC DNA]</scope>
    <source>
        <strain evidence="1 2">FJAT-52054</strain>
    </source>
</reference>
<keyword evidence="2" id="KW-1185">Reference proteome</keyword>
<protein>
    <recommendedName>
        <fullName evidence="3">Resolvase/invertase-type recombinase catalytic domain-containing protein</fullName>
    </recommendedName>
</protein>
<dbReference type="Proteomes" id="UP001377337">
    <property type="component" value="Chromosome"/>
</dbReference>
<evidence type="ECO:0000313" key="1">
    <source>
        <dbReference type="EMBL" id="WXB97532.1"/>
    </source>
</evidence>
<organism evidence="1 2">
    <name type="scientific">Metabacillus sediminis</name>
    <dbReference type="NCBI Taxonomy" id="3117746"/>
    <lineage>
        <taxon>Bacteria</taxon>
        <taxon>Bacillati</taxon>
        <taxon>Bacillota</taxon>
        <taxon>Bacilli</taxon>
        <taxon>Bacillales</taxon>
        <taxon>Bacillaceae</taxon>
        <taxon>Metabacillus</taxon>
    </lineage>
</organism>
<proteinExistence type="predicted"/>
<accession>A0ABZ2NJ53</accession>